<organism evidence="2 3">
    <name type="scientific">Myxococcus xanthus (strain DK1622)</name>
    <dbReference type="NCBI Taxonomy" id="246197"/>
    <lineage>
        <taxon>Bacteria</taxon>
        <taxon>Pseudomonadati</taxon>
        <taxon>Myxococcota</taxon>
        <taxon>Myxococcia</taxon>
        <taxon>Myxococcales</taxon>
        <taxon>Cystobacterineae</taxon>
        <taxon>Myxococcaceae</taxon>
        <taxon>Myxococcus</taxon>
    </lineage>
</organism>
<proteinExistence type="predicted"/>
<dbReference type="EnsemblBacteria" id="ABF92812">
    <property type="protein sequence ID" value="ABF92812"/>
    <property type="gene ID" value="MXAN_5513"/>
</dbReference>
<name>Q1D117_MYXXD</name>
<keyword evidence="3" id="KW-1185">Reference proteome</keyword>
<feature type="compositionally biased region" description="Basic and acidic residues" evidence="1">
    <location>
        <begin position="8"/>
        <end position="18"/>
    </location>
</feature>
<evidence type="ECO:0000313" key="3">
    <source>
        <dbReference type="Proteomes" id="UP000002402"/>
    </source>
</evidence>
<dbReference type="AlphaFoldDB" id="Q1D117"/>
<gene>
    <name evidence="2" type="ordered locus">MXAN_5513</name>
</gene>
<dbReference type="Proteomes" id="UP000002402">
    <property type="component" value="Chromosome"/>
</dbReference>
<dbReference type="EMBL" id="CP000113">
    <property type="protein sequence ID" value="ABF92812.1"/>
    <property type="molecule type" value="Genomic_DNA"/>
</dbReference>
<accession>Q1D117</accession>
<dbReference type="eggNOG" id="ENOG502ZRS3">
    <property type="taxonomic scope" value="Bacteria"/>
</dbReference>
<evidence type="ECO:0000256" key="1">
    <source>
        <dbReference type="SAM" id="MobiDB-lite"/>
    </source>
</evidence>
<dbReference type="HOGENOM" id="CLU_543830_0_0_7"/>
<reference evidence="2 3" key="1">
    <citation type="journal article" date="2006" name="Proc. Natl. Acad. Sci. U.S.A.">
        <title>Evolution of sensory complexity recorded in a myxobacterial genome.</title>
        <authorList>
            <person name="Goldman B.S."/>
            <person name="Nierman W.C."/>
            <person name="Kaiser D."/>
            <person name="Slater S.C."/>
            <person name="Durkin A.S."/>
            <person name="Eisen J.A."/>
            <person name="Ronning C.M."/>
            <person name="Barbazuk W.B."/>
            <person name="Blanchard M."/>
            <person name="Field C."/>
            <person name="Halling C."/>
            <person name="Hinkle G."/>
            <person name="Iartchuk O."/>
            <person name="Kim H.S."/>
            <person name="Mackenzie C."/>
            <person name="Madupu R."/>
            <person name="Miller N."/>
            <person name="Shvartsbeyn A."/>
            <person name="Sullivan S.A."/>
            <person name="Vaudin M."/>
            <person name="Wiegand R."/>
            <person name="Kaplan H.B."/>
        </authorList>
    </citation>
    <scope>NUCLEOTIDE SEQUENCE [LARGE SCALE GENOMIC DNA]</scope>
    <source>
        <strain evidence="3">DK1622</strain>
    </source>
</reference>
<feature type="region of interest" description="Disordered" evidence="1">
    <location>
        <begin position="1"/>
        <end position="21"/>
    </location>
</feature>
<dbReference type="KEGG" id="mxa:MXAN_5513"/>
<evidence type="ECO:0000313" key="2">
    <source>
        <dbReference type="EMBL" id="ABF92812.1"/>
    </source>
</evidence>
<sequence length="599" mass="63478">MVRWWAGDNRRSEGRPGRDPMGWIGRRDGCVSLPTGRIVASPRAPDVAACRTRGEQRMRQGKWKPVRMARWGGVLLGVLLGACGVPLDDAPEGVPEEVWQALDGRAGLSEMGGSIGKRPPTGRPGEGVAFDGKQFLVVWQDEREGGVFGARVTPKGKVLDPGGFPINAGSGFDGGQPRVAWDGKFFLVTWVSASGLVAAHVERDGDVRRRFVVFGSDEVGGPPGIACAHKLCLLAFPFIGDVESIINAIRVTSDGDVSERTQLSVSASNMAIKPAVAFDGKQFLVVWSDQRGGVLTPDIFGNRVTKDGIRLDGAGGVPLVVREGAQTVPDVTWTGNHFFVVWQDDKNDTADIYGARFRKNLALDGPAAFGIATGADEQTAPRVAPSGNKSLVVWDATRQGIHRVRGVRVGDNGSILGSKSGFTISTGDFQQEIAPAVAAGDHKFLVTYAGTTTGTDEFGPHEILATRVTHDDVVKDRPALRLTRPWGHKPPVAAARGTDGYLAVWSENLSGTPGMLAARVSLDGQLLDVPVVLPAGATSRAPVVVWDGTAWFVAWEEGAADATGFQGARVSGAGPALEVSRLSRSALLPLEMLAPSAER</sequence>
<protein>
    <submittedName>
        <fullName evidence="2">Uncharacterized protein</fullName>
    </submittedName>
</protein>